<dbReference type="EnsemblPlants" id="evm.model.01.1307">
    <property type="protein sequence ID" value="cds.evm.model.01.1307"/>
    <property type="gene ID" value="evm.TU.01.1307"/>
</dbReference>
<dbReference type="PANTHER" id="PTHR33526:SF20">
    <property type="entry name" value="VQ DOMAIN-CONTAINING PROTEIN"/>
    <property type="match status" value="1"/>
</dbReference>
<proteinExistence type="predicted"/>
<dbReference type="Gramene" id="evm.model.01.1307">
    <property type="protein sequence ID" value="cds.evm.model.01.1307"/>
    <property type="gene ID" value="evm.TU.01.1307"/>
</dbReference>
<sequence>MMMSRGSCRMRKESKVKRYMMTPIRVLNRAMKIMNGCTESVAVAVELCTTTAVPYSSTKNDNKNMRDQHLRRIMSSSSNIEVKKSAINNDINHVEFDHINLPTQKIMVRHVPAVMMMNMGYGMMGRSYSVGLGEIGTIDEDKPSTFHYDHDNLSLRLRRRNKFNS</sequence>
<organism evidence="1 2">
    <name type="scientific">Cannabis sativa</name>
    <name type="common">Hemp</name>
    <name type="synonym">Marijuana</name>
    <dbReference type="NCBI Taxonomy" id="3483"/>
    <lineage>
        <taxon>Eukaryota</taxon>
        <taxon>Viridiplantae</taxon>
        <taxon>Streptophyta</taxon>
        <taxon>Embryophyta</taxon>
        <taxon>Tracheophyta</taxon>
        <taxon>Spermatophyta</taxon>
        <taxon>Magnoliopsida</taxon>
        <taxon>eudicotyledons</taxon>
        <taxon>Gunneridae</taxon>
        <taxon>Pentapetalae</taxon>
        <taxon>rosids</taxon>
        <taxon>fabids</taxon>
        <taxon>Rosales</taxon>
        <taxon>Cannabaceae</taxon>
        <taxon>Cannabis</taxon>
    </lineage>
</organism>
<dbReference type="EMBL" id="UZAU01000025">
    <property type="status" value="NOT_ANNOTATED_CDS"/>
    <property type="molecule type" value="Genomic_DNA"/>
</dbReference>
<dbReference type="Proteomes" id="UP000596661">
    <property type="component" value="Chromosome 1"/>
</dbReference>
<name>A0A803NGH2_CANSA</name>
<dbReference type="AlphaFoldDB" id="A0A803NGH2"/>
<reference evidence="1" key="2">
    <citation type="submission" date="2021-03" db="UniProtKB">
        <authorList>
            <consortium name="EnsemblPlants"/>
        </authorList>
    </citation>
    <scope>IDENTIFICATION</scope>
</reference>
<keyword evidence="2" id="KW-1185">Reference proteome</keyword>
<protein>
    <submittedName>
        <fullName evidence="1">Uncharacterized protein</fullName>
    </submittedName>
</protein>
<dbReference type="PANTHER" id="PTHR33526">
    <property type="entry name" value="OS07G0123800 PROTEIN"/>
    <property type="match status" value="1"/>
</dbReference>
<reference evidence="1" key="1">
    <citation type="submission" date="2018-11" db="EMBL/GenBank/DDBJ databases">
        <authorList>
            <person name="Grassa J C."/>
        </authorList>
    </citation>
    <scope>NUCLEOTIDE SEQUENCE [LARGE SCALE GENOMIC DNA]</scope>
</reference>
<evidence type="ECO:0000313" key="2">
    <source>
        <dbReference type="Proteomes" id="UP000596661"/>
    </source>
</evidence>
<accession>A0A803NGH2</accession>
<evidence type="ECO:0000313" key="1">
    <source>
        <dbReference type="EnsemblPlants" id="cds.evm.model.01.1307"/>
    </source>
</evidence>